<dbReference type="InterPro" id="IPR003439">
    <property type="entry name" value="ABC_transporter-like_ATP-bd"/>
</dbReference>
<dbReference type="Pfam" id="PF00005">
    <property type="entry name" value="ABC_tran"/>
    <property type="match status" value="1"/>
</dbReference>
<protein>
    <submittedName>
        <fullName evidence="8">ATP-binding cassette domain-containing protein</fullName>
    </submittedName>
</protein>
<evidence type="ECO:0000256" key="6">
    <source>
        <dbReference type="ARBA" id="ARBA00023136"/>
    </source>
</evidence>
<reference evidence="8 9" key="1">
    <citation type="journal article" date="2011" name="ISME J.">
        <title>Community ecology of hot spring cyanobacterial mats: predominant populations and their functional potential.</title>
        <authorList>
            <person name="Klatt C.G."/>
            <person name="Wood J.M."/>
            <person name="Rusch D.B."/>
            <person name="Bateson M.M."/>
            <person name="Hamamura N."/>
            <person name="Heidelberg J.F."/>
            <person name="Grossman A.R."/>
            <person name="Bhaya D."/>
            <person name="Cohan F.M."/>
            <person name="Kuhl M."/>
            <person name="Bryant D.A."/>
            <person name="Ward D.M."/>
        </authorList>
    </citation>
    <scope>NUCLEOTIDE SEQUENCE [LARGE SCALE GENOMIC DNA]</scope>
    <source>
        <strain evidence="8">OS</strain>
    </source>
</reference>
<dbReference type="PANTHER" id="PTHR42788:SF7">
    <property type="entry name" value="NITRATE ABC TRANSPORTER ATP-BINDING PROTEIN"/>
    <property type="match status" value="1"/>
</dbReference>
<dbReference type="GO" id="GO:0005886">
    <property type="term" value="C:plasma membrane"/>
    <property type="evidence" value="ECO:0007669"/>
    <property type="project" value="UniProtKB-SubCell"/>
</dbReference>
<evidence type="ECO:0000259" key="7">
    <source>
        <dbReference type="PROSITE" id="PS50893"/>
    </source>
</evidence>
<dbReference type="InterPro" id="IPR017871">
    <property type="entry name" value="ABC_transporter-like_CS"/>
</dbReference>
<organism evidence="8 9">
    <name type="scientific">Candidatus Thermochlorobacter aerophilus</name>
    <dbReference type="NCBI Taxonomy" id="1868324"/>
    <lineage>
        <taxon>Bacteria</taxon>
        <taxon>Pseudomonadati</taxon>
        <taxon>Chlorobiota</taxon>
        <taxon>Chlorobiia</taxon>
        <taxon>Chlorobiales</taxon>
        <taxon>Candidatus Thermochlorobacteriaceae</taxon>
        <taxon>Candidatus Thermochlorobacter</taxon>
    </lineage>
</organism>
<evidence type="ECO:0000313" key="8">
    <source>
        <dbReference type="EMBL" id="RFM24353.1"/>
    </source>
</evidence>
<keyword evidence="5 8" id="KW-0067">ATP-binding</keyword>
<name>A0A395M0P1_9BACT</name>
<dbReference type="SUPFAM" id="SSF52540">
    <property type="entry name" value="P-loop containing nucleoside triphosphate hydrolases"/>
    <property type="match status" value="1"/>
</dbReference>
<dbReference type="Gene3D" id="3.40.50.300">
    <property type="entry name" value="P-loop containing nucleotide triphosphate hydrolases"/>
    <property type="match status" value="1"/>
</dbReference>
<gene>
    <name evidence="8" type="ORF">D0433_05005</name>
</gene>
<feature type="domain" description="ABC transporter" evidence="7">
    <location>
        <begin position="2"/>
        <end position="249"/>
    </location>
</feature>
<keyword evidence="4" id="KW-0547">Nucleotide-binding</keyword>
<evidence type="ECO:0000313" key="9">
    <source>
        <dbReference type="Proteomes" id="UP000266389"/>
    </source>
</evidence>
<keyword evidence="6" id="KW-0472">Membrane</keyword>
<evidence type="ECO:0000256" key="1">
    <source>
        <dbReference type="ARBA" id="ARBA00004202"/>
    </source>
</evidence>
<dbReference type="GO" id="GO:0016887">
    <property type="term" value="F:ATP hydrolysis activity"/>
    <property type="evidence" value="ECO:0007669"/>
    <property type="project" value="InterPro"/>
</dbReference>
<proteinExistence type="predicted"/>
<accession>A0A395M0P1</accession>
<dbReference type="EMBL" id="PHFL01000039">
    <property type="protein sequence ID" value="RFM24353.1"/>
    <property type="molecule type" value="Genomic_DNA"/>
</dbReference>
<comment type="caution">
    <text evidence="8">The sequence shown here is derived from an EMBL/GenBank/DDBJ whole genome shotgun (WGS) entry which is preliminary data.</text>
</comment>
<evidence type="ECO:0000256" key="4">
    <source>
        <dbReference type="ARBA" id="ARBA00022741"/>
    </source>
</evidence>
<dbReference type="Proteomes" id="UP000266389">
    <property type="component" value="Unassembled WGS sequence"/>
</dbReference>
<dbReference type="PROSITE" id="PS00211">
    <property type="entry name" value="ABC_TRANSPORTER_1"/>
    <property type="match status" value="1"/>
</dbReference>
<dbReference type="SMART" id="SM00382">
    <property type="entry name" value="AAA"/>
    <property type="match status" value="1"/>
</dbReference>
<comment type="subcellular location">
    <subcellularLocation>
        <location evidence="1">Cell membrane</location>
        <topology evidence="1">Peripheral membrane protein</topology>
    </subcellularLocation>
</comment>
<dbReference type="InterPro" id="IPR050166">
    <property type="entry name" value="ABC_transporter_ATP-bind"/>
</dbReference>
<dbReference type="GO" id="GO:0005524">
    <property type="term" value="F:ATP binding"/>
    <property type="evidence" value="ECO:0007669"/>
    <property type="project" value="UniProtKB-KW"/>
</dbReference>
<keyword evidence="2" id="KW-0813">Transport</keyword>
<evidence type="ECO:0000256" key="2">
    <source>
        <dbReference type="ARBA" id="ARBA00022448"/>
    </source>
</evidence>
<dbReference type="InterPro" id="IPR003593">
    <property type="entry name" value="AAA+_ATPase"/>
</dbReference>
<dbReference type="PANTHER" id="PTHR42788">
    <property type="entry name" value="TAURINE IMPORT ATP-BINDING PROTEIN-RELATED"/>
    <property type="match status" value="1"/>
</dbReference>
<evidence type="ECO:0000256" key="5">
    <source>
        <dbReference type="ARBA" id="ARBA00022840"/>
    </source>
</evidence>
<keyword evidence="3" id="KW-1003">Cell membrane</keyword>
<sequence length="257" mass="28889">MIRVENLTKVFGRGTPNEIYALDRVNLTIEEGDFAVVIGVNGSGKSTLLNAIAGSIICDSGKIFIDNVDVTKDPDYKRAKYIGRVFQNPYMGTAPNMTIAENMQMASLRGESKRLSIGLSKQRREFLREKLAELQMGLENRMDTPIGLLSGGQRQAVTLLMAAMRRPKILLLDEHTAALDPISGEQVLFITQQLIERYNLTALMVTHSMNHAVRFGNRVIMMNLGDVACDIRGEEKLSLTEESLLKRFNERHIHYIY</sequence>
<evidence type="ECO:0000256" key="3">
    <source>
        <dbReference type="ARBA" id="ARBA00022475"/>
    </source>
</evidence>
<dbReference type="AlphaFoldDB" id="A0A395M0P1"/>
<dbReference type="PROSITE" id="PS50893">
    <property type="entry name" value="ABC_TRANSPORTER_2"/>
    <property type="match status" value="1"/>
</dbReference>
<dbReference type="InterPro" id="IPR027417">
    <property type="entry name" value="P-loop_NTPase"/>
</dbReference>